<protein>
    <submittedName>
        <fullName evidence="1">Uncharacterized protein</fullName>
    </submittedName>
</protein>
<evidence type="ECO:0000313" key="1">
    <source>
        <dbReference type="EMBL" id="KAJ8667075.1"/>
    </source>
</evidence>
<accession>A0ACC2N7A4</accession>
<organism evidence="1 2">
    <name type="scientific">Eretmocerus hayati</name>
    <dbReference type="NCBI Taxonomy" id="131215"/>
    <lineage>
        <taxon>Eukaryota</taxon>
        <taxon>Metazoa</taxon>
        <taxon>Ecdysozoa</taxon>
        <taxon>Arthropoda</taxon>
        <taxon>Hexapoda</taxon>
        <taxon>Insecta</taxon>
        <taxon>Pterygota</taxon>
        <taxon>Neoptera</taxon>
        <taxon>Endopterygota</taxon>
        <taxon>Hymenoptera</taxon>
        <taxon>Apocrita</taxon>
        <taxon>Proctotrupomorpha</taxon>
        <taxon>Chalcidoidea</taxon>
        <taxon>Aphelinidae</taxon>
        <taxon>Aphelininae</taxon>
        <taxon>Eretmocerus</taxon>
    </lineage>
</organism>
<gene>
    <name evidence="1" type="ORF">QAD02_008737</name>
</gene>
<dbReference type="Proteomes" id="UP001239111">
    <property type="component" value="Chromosome 4"/>
</dbReference>
<dbReference type="EMBL" id="CM056744">
    <property type="protein sequence ID" value="KAJ8667075.1"/>
    <property type="molecule type" value="Genomic_DNA"/>
</dbReference>
<keyword evidence="2" id="KW-1185">Reference proteome</keyword>
<sequence length="199" mass="23030">MIDNEKKPIDSTLPLWMATDHFKLDQIVYLSNTDTDLSAKEAPLNEAGLKALMEETEDIHVNGYLLGQSQPNFLSLCKFILKHDKDIVRKVSIKALTVRFYQMTDKNYLLETPGIEDVLVNTVKWVFRKNEEVTMNYFYESLLLNVIIQSAARKSTLKLLDHLERVASPSPKFLNTLVNFRKLINLVDEEIRDDLQELQ</sequence>
<proteinExistence type="predicted"/>
<comment type="caution">
    <text evidence="1">The sequence shown here is derived from an EMBL/GenBank/DDBJ whole genome shotgun (WGS) entry which is preliminary data.</text>
</comment>
<name>A0ACC2N7A4_9HYME</name>
<reference evidence="1" key="1">
    <citation type="submission" date="2023-04" db="EMBL/GenBank/DDBJ databases">
        <title>A chromosome-level genome assembly of the parasitoid wasp Eretmocerus hayati.</title>
        <authorList>
            <person name="Zhong Y."/>
            <person name="Liu S."/>
            <person name="Liu Y."/>
        </authorList>
    </citation>
    <scope>NUCLEOTIDE SEQUENCE</scope>
    <source>
        <strain evidence="1">ZJU_SS_LIU_2023</strain>
    </source>
</reference>
<evidence type="ECO:0000313" key="2">
    <source>
        <dbReference type="Proteomes" id="UP001239111"/>
    </source>
</evidence>